<dbReference type="PANTHER" id="PTHR12236">
    <property type="entry name" value="STRUCTURAL CONTITUENT OF CUTICLE"/>
    <property type="match status" value="1"/>
</dbReference>
<keyword evidence="1 2" id="KW-0193">Cuticle</keyword>
<dbReference type="EMBL" id="JAACXV010000244">
    <property type="protein sequence ID" value="KAF7281336.1"/>
    <property type="molecule type" value="Genomic_DNA"/>
</dbReference>
<name>A0A834MEA8_RHYFE</name>
<evidence type="ECO:0000313" key="5">
    <source>
        <dbReference type="Proteomes" id="UP000625711"/>
    </source>
</evidence>
<dbReference type="PANTHER" id="PTHR12236:SF46">
    <property type="entry name" value="CUTICULAR PROTEIN 30B-RELATED"/>
    <property type="match status" value="1"/>
</dbReference>
<evidence type="ECO:0000256" key="3">
    <source>
        <dbReference type="SAM" id="Phobius"/>
    </source>
</evidence>
<evidence type="ECO:0000256" key="2">
    <source>
        <dbReference type="PROSITE-ProRule" id="PRU00497"/>
    </source>
</evidence>
<dbReference type="Proteomes" id="UP000625711">
    <property type="component" value="Unassembled WGS sequence"/>
</dbReference>
<keyword evidence="5" id="KW-1185">Reference proteome</keyword>
<dbReference type="AlphaFoldDB" id="A0A834MEA8"/>
<dbReference type="GO" id="GO:0031012">
    <property type="term" value="C:extracellular matrix"/>
    <property type="evidence" value="ECO:0007669"/>
    <property type="project" value="TreeGrafter"/>
</dbReference>
<accession>A0A834MEA8</accession>
<dbReference type="GO" id="GO:0042302">
    <property type="term" value="F:structural constituent of cuticle"/>
    <property type="evidence" value="ECO:0007669"/>
    <property type="project" value="UniProtKB-UniRule"/>
</dbReference>
<dbReference type="GO" id="GO:0005615">
    <property type="term" value="C:extracellular space"/>
    <property type="evidence" value="ECO:0007669"/>
    <property type="project" value="TreeGrafter"/>
</dbReference>
<keyword evidence="3" id="KW-1133">Transmembrane helix</keyword>
<dbReference type="InterPro" id="IPR000618">
    <property type="entry name" value="Insect_cuticle"/>
</dbReference>
<sequence length="178" mass="20237">MKVLKKAWILVGNVNLKICQCCKQLKMNKITSVLHWPVFYITLFIGHLYALVVPYKAPEDVDTATELVSATSCGDIAINKSVSARSIRDGQGLGLSAYDHQQSLPAKMWYPSYEYGYSIEDRHSGDIHGHREFYTGNHVVGQYFLHDADGTVRIVTYYDVGEGFNVIIRRQRNRYSTL</sequence>
<keyword evidence="3" id="KW-0472">Membrane</keyword>
<protein>
    <submittedName>
        <fullName evidence="4">Uncharacterized protein</fullName>
    </submittedName>
</protein>
<evidence type="ECO:0000256" key="1">
    <source>
        <dbReference type="ARBA" id="ARBA00022460"/>
    </source>
</evidence>
<reference evidence="4" key="1">
    <citation type="submission" date="2020-08" db="EMBL/GenBank/DDBJ databases">
        <title>Genome sequencing and assembly of the red palm weevil Rhynchophorus ferrugineus.</title>
        <authorList>
            <person name="Dias G.B."/>
            <person name="Bergman C.M."/>
            <person name="Manee M."/>
        </authorList>
    </citation>
    <scope>NUCLEOTIDE SEQUENCE</scope>
    <source>
        <strain evidence="4">AA-2017</strain>
        <tissue evidence="4">Whole larva</tissue>
    </source>
</reference>
<organism evidence="4 5">
    <name type="scientific">Rhynchophorus ferrugineus</name>
    <name type="common">Red palm weevil</name>
    <name type="synonym">Curculio ferrugineus</name>
    <dbReference type="NCBI Taxonomy" id="354439"/>
    <lineage>
        <taxon>Eukaryota</taxon>
        <taxon>Metazoa</taxon>
        <taxon>Ecdysozoa</taxon>
        <taxon>Arthropoda</taxon>
        <taxon>Hexapoda</taxon>
        <taxon>Insecta</taxon>
        <taxon>Pterygota</taxon>
        <taxon>Neoptera</taxon>
        <taxon>Endopterygota</taxon>
        <taxon>Coleoptera</taxon>
        <taxon>Polyphaga</taxon>
        <taxon>Cucujiformia</taxon>
        <taxon>Curculionidae</taxon>
        <taxon>Dryophthorinae</taxon>
        <taxon>Rhynchophorus</taxon>
    </lineage>
</organism>
<dbReference type="InterPro" id="IPR051217">
    <property type="entry name" value="Insect_Cuticle_Struc_Prot"/>
</dbReference>
<keyword evidence="3" id="KW-0812">Transmembrane</keyword>
<dbReference type="PROSITE" id="PS51155">
    <property type="entry name" value="CHIT_BIND_RR_2"/>
    <property type="match status" value="1"/>
</dbReference>
<feature type="transmembrane region" description="Helical" evidence="3">
    <location>
        <begin position="33"/>
        <end position="52"/>
    </location>
</feature>
<dbReference type="OrthoDB" id="6748312at2759"/>
<proteinExistence type="predicted"/>
<gene>
    <name evidence="4" type="ORF">GWI33_004824</name>
</gene>
<comment type="caution">
    <text evidence="4">The sequence shown here is derived from an EMBL/GenBank/DDBJ whole genome shotgun (WGS) entry which is preliminary data.</text>
</comment>
<evidence type="ECO:0000313" key="4">
    <source>
        <dbReference type="EMBL" id="KAF7281336.1"/>
    </source>
</evidence>
<dbReference type="Pfam" id="PF00379">
    <property type="entry name" value="Chitin_bind_4"/>
    <property type="match status" value="1"/>
</dbReference>